<dbReference type="EMBL" id="JAAXPC010000001">
    <property type="protein sequence ID" value="NKY00454.1"/>
    <property type="molecule type" value="Genomic_DNA"/>
</dbReference>
<protein>
    <submittedName>
        <fullName evidence="6">Glycosyltransferase</fullName>
    </submittedName>
</protein>
<comment type="pathway">
    <text evidence="1">Cell wall biogenesis; cell wall polysaccharide biosynthesis.</text>
</comment>
<evidence type="ECO:0000256" key="1">
    <source>
        <dbReference type="ARBA" id="ARBA00004776"/>
    </source>
</evidence>
<comment type="caution">
    <text evidence="6">The sequence shown here is derived from an EMBL/GenBank/DDBJ whole genome shotgun (WGS) entry which is preliminary data.</text>
</comment>
<proteinExistence type="inferred from homology"/>
<dbReference type="Pfam" id="PF00535">
    <property type="entry name" value="Glycos_transf_2"/>
    <property type="match status" value="1"/>
</dbReference>
<evidence type="ECO:0000313" key="6">
    <source>
        <dbReference type="EMBL" id="NKY00454.1"/>
    </source>
</evidence>
<evidence type="ECO:0000256" key="2">
    <source>
        <dbReference type="ARBA" id="ARBA00006739"/>
    </source>
</evidence>
<gene>
    <name evidence="6" type="ORF">HGA05_02525</name>
</gene>
<feature type="domain" description="Glycosyltransferase 2-like" evidence="5">
    <location>
        <begin position="61"/>
        <end position="167"/>
    </location>
</feature>
<dbReference type="Gene3D" id="3.90.550.10">
    <property type="entry name" value="Spore Coat Polysaccharide Biosynthesis Protein SpsA, Chain A"/>
    <property type="match status" value="1"/>
</dbReference>
<keyword evidence="4 6" id="KW-0808">Transferase</keyword>
<evidence type="ECO:0000256" key="3">
    <source>
        <dbReference type="ARBA" id="ARBA00022676"/>
    </source>
</evidence>
<dbReference type="SUPFAM" id="SSF53448">
    <property type="entry name" value="Nucleotide-diphospho-sugar transferases"/>
    <property type="match status" value="1"/>
</dbReference>
<evidence type="ECO:0000313" key="7">
    <source>
        <dbReference type="Proteomes" id="UP000563898"/>
    </source>
</evidence>
<comment type="similarity">
    <text evidence="2">Belongs to the glycosyltransferase 2 family.</text>
</comment>
<dbReference type="InterPro" id="IPR029044">
    <property type="entry name" value="Nucleotide-diphossugar_trans"/>
</dbReference>
<evidence type="ECO:0000256" key="4">
    <source>
        <dbReference type="ARBA" id="ARBA00022679"/>
    </source>
</evidence>
<accession>A0A846WFQ6</accession>
<dbReference type="RefSeq" id="WP_006370751.1">
    <property type="nucleotide sequence ID" value="NZ_JAAXPC010000001.1"/>
</dbReference>
<organism evidence="6 7">
    <name type="scientific">Gordonia polyisoprenivorans</name>
    <dbReference type="NCBI Taxonomy" id="84595"/>
    <lineage>
        <taxon>Bacteria</taxon>
        <taxon>Bacillati</taxon>
        <taxon>Actinomycetota</taxon>
        <taxon>Actinomycetes</taxon>
        <taxon>Mycobacteriales</taxon>
        <taxon>Gordoniaceae</taxon>
        <taxon>Gordonia</taxon>
    </lineage>
</organism>
<dbReference type="PANTHER" id="PTHR43179:SF12">
    <property type="entry name" value="GALACTOFURANOSYLTRANSFERASE GLFT2"/>
    <property type="match status" value="1"/>
</dbReference>
<dbReference type="Proteomes" id="UP000563898">
    <property type="component" value="Unassembled WGS sequence"/>
</dbReference>
<sequence>MLHTFGVIVASAGRPTVLAETLEALGDVVDETCQLVVSVPDEASVPTGSGVLDTVDLVVGRRGLPAQRNTGIDALDESVRYVAFFDDDAIPHRDYLSAAMTTFHQRPDVVGVTGQVLYDGVVTGRPCDAREARTILDGFRTPDSAATPCSELYGCNFVVRREVLDEHRFDERLPLYGWLEDLDFSRRIGRLGDLMSVTDAAVVHRGVTSGGRMHGLRLGYSQVVNPVYLAGKRSISYVEALALVTRPMAKNLMLSMAAIRCDSRRARMRGNLIGLADIARRQVTPERAAEFRK</sequence>
<dbReference type="AlphaFoldDB" id="A0A846WFQ6"/>
<dbReference type="PANTHER" id="PTHR43179">
    <property type="entry name" value="RHAMNOSYLTRANSFERASE WBBL"/>
    <property type="match status" value="1"/>
</dbReference>
<reference evidence="6 7" key="1">
    <citation type="submission" date="2020-04" db="EMBL/GenBank/DDBJ databases">
        <title>MicrobeNet Type strains.</title>
        <authorList>
            <person name="Nicholson A.C."/>
        </authorList>
    </citation>
    <scope>NUCLEOTIDE SEQUENCE [LARGE SCALE GENOMIC DNA]</scope>
    <source>
        <strain evidence="6 7">ATCC BAA-14</strain>
    </source>
</reference>
<dbReference type="InterPro" id="IPR001173">
    <property type="entry name" value="Glyco_trans_2-like"/>
</dbReference>
<keyword evidence="3" id="KW-0328">Glycosyltransferase</keyword>
<dbReference type="GO" id="GO:0016757">
    <property type="term" value="F:glycosyltransferase activity"/>
    <property type="evidence" value="ECO:0007669"/>
    <property type="project" value="UniProtKB-KW"/>
</dbReference>
<name>A0A846WFQ6_9ACTN</name>
<evidence type="ECO:0000259" key="5">
    <source>
        <dbReference type="Pfam" id="PF00535"/>
    </source>
</evidence>